<name>A0AA44ICT1_STRE0</name>
<dbReference type="InterPro" id="IPR028082">
    <property type="entry name" value="Peripla_BP_I"/>
</dbReference>
<dbReference type="PROSITE" id="PS00107">
    <property type="entry name" value="PROTEIN_KINASE_ATP"/>
    <property type="match status" value="1"/>
</dbReference>
<dbReference type="PANTHER" id="PTHR43289:SF34">
    <property type="entry name" value="SERINE_THREONINE-PROTEIN KINASE YBDM-RELATED"/>
    <property type="match status" value="1"/>
</dbReference>
<feature type="region of interest" description="Disordered" evidence="8">
    <location>
        <begin position="251"/>
        <end position="273"/>
    </location>
</feature>
<dbReference type="Gene3D" id="1.10.510.10">
    <property type="entry name" value="Transferase(Phosphotransferase) domain 1"/>
    <property type="match status" value="1"/>
</dbReference>
<comment type="similarity">
    <text evidence="1">Belongs to the leucine-binding protein family.</text>
</comment>
<feature type="region of interest" description="Disordered" evidence="8">
    <location>
        <begin position="734"/>
        <end position="763"/>
    </location>
</feature>
<keyword evidence="3" id="KW-0732">Signal</keyword>
<evidence type="ECO:0000256" key="8">
    <source>
        <dbReference type="SAM" id="MobiDB-lite"/>
    </source>
</evidence>
<dbReference type="InterPro" id="IPR017441">
    <property type="entry name" value="Protein_kinase_ATP_BS"/>
</dbReference>
<dbReference type="InterPro" id="IPR000719">
    <property type="entry name" value="Prot_kinase_dom"/>
</dbReference>
<protein>
    <submittedName>
        <fullName evidence="10">ABC transporter substrate-binding protein</fullName>
    </submittedName>
</protein>
<dbReference type="CDD" id="cd14014">
    <property type="entry name" value="STKc_PknB_like"/>
    <property type="match status" value="1"/>
</dbReference>
<comment type="caution">
    <text evidence="10">The sequence shown here is derived from an EMBL/GenBank/DDBJ whole genome shotgun (WGS) entry which is preliminary data.</text>
</comment>
<keyword evidence="5" id="KW-0418">Kinase</keyword>
<dbReference type="PROSITE" id="PS50011">
    <property type="entry name" value="PROTEIN_KINASE_DOM"/>
    <property type="match status" value="1"/>
</dbReference>
<feature type="binding site" evidence="7">
    <location>
        <position position="43"/>
    </location>
    <ligand>
        <name>ATP</name>
        <dbReference type="ChEBI" id="CHEBI:30616"/>
    </ligand>
</feature>
<dbReference type="PANTHER" id="PTHR43289">
    <property type="entry name" value="MITOGEN-ACTIVATED PROTEIN KINASE KINASE KINASE 20-RELATED"/>
    <property type="match status" value="1"/>
</dbReference>
<dbReference type="InterPro" id="IPR008271">
    <property type="entry name" value="Ser/Thr_kinase_AS"/>
</dbReference>
<gene>
    <name evidence="10" type="ORF">HGA06_07290</name>
</gene>
<dbReference type="Gene3D" id="3.40.50.2300">
    <property type="match status" value="2"/>
</dbReference>
<evidence type="ECO:0000256" key="7">
    <source>
        <dbReference type="PROSITE-ProRule" id="PRU10141"/>
    </source>
</evidence>
<evidence type="ECO:0000313" key="10">
    <source>
        <dbReference type="EMBL" id="NKY13971.1"/>
    </source>
</evidence>
<keyword evidence="2" id="KW-0808">Transferase</keyword>
<evidence type="ECO:0000256" key="1">
    <source>
        <dbReference type="ARBA" id="ARBA00010062"/>
    </source>
</evidence>
<keyword evidence="4 7" id="KW-0547">Nucleotide-binding</keyword>
<dbReference type="CDD" id="cd06342">
    <property type="entry name" value="PBP1_ABC_LIVBP-like"/>
    <property type="match status" value="1"/>
</dbReference>
<dbReference type="EMBL" id="JAAXOU010000048">
    <property type="protein sequence ID" value="NKY13971.1"/>
    <property type="molecule type" value="Genomic_DNA"/>
</dbReference>
<evidence type="ECO:0000313" key="11">
    <source>
        <dbReference type="Proteomes" id="UP000570003"/>
    </source>
</evidence>
<dbReference type="SUPFAM" id="SSF53822">
    <property type="entry name" value="Periplasmic binding protein-like I"/>
    <property type="match status" value="1"/>
</dbReference>
<dbReference type="Gene3D" id="3.30.200.20">
    <property type="entry name" value="Phosphorylase Kinase, domain 1"/>
    <property type="match status" value="1"/>
</dbReference>
<reference evidence="10 11" key="1">
    <citation type="submission" date="2020-04" db="EMBL/GenBank/DDBJ databases">
        <title>MicrobeNet Type strains.</title>
        <authorList>
            <person name="Nicholson A.C."/>
        </authorList>
    </citation>
    <scope>NUCLEOTIDE SEQUENCE [LARGE SCALE GENOMIC DNA]</scope>
    <source>
        <strain evidence="10 11">DSM 40738</strain>
    </source>
</reference>
<dbReference type="AlphaFoldDB" id="A0AA44ICT1"/>
<evidence type="ECO:0000256" key="3">
    <source>
        <dbReference type="ARBA" id="ARBA00022729"/>
    </source>
</evidence>
<dbReference type="SMART" id="SM00220">
    <property type="entry name" value="S_TKc"/>
    <property type="match status" value="1"/>
</dbReference>
<dbReference type="GO" id="GO:0004674">
    <property type="term" value="F:protein serine/threonine kinase activity"/>
    <property type="evidence" value="ECO:0007669"/>
    <property type="project" value="TreeGrafter"/>
</dbReference>
<dbReference type="GO" id="GO:0005524">
    <property type="term" value="F:ATP binding"/>
    <property type="evidence" value="ECO:0007669"/>
    <property type="project" value="UniProtKB-UniRule"/>
</dbReference>
<dbReference type="Pfam" id="PF00069">
    <property type="entry name" value="Pkinase"/>
    <property type="match status" value="1"/>
</dbReference>
<evidence type="ECO:0000256" key="5">
    <source>
        <dbReference type="ARBA" id="ARBA00022777"/>
    </source>
</evidence>
<feature type="domain" description="Protein kinase" evidence="9">
    <location>
        <begin position="15"/>
        <end position="276"/>
    </location>
</feature>
<evidence type="ECO:0000259" key="9">
    <source>
        <dbReference type="PROSITE" id="PS50011"/>
    </source>
</evidence>
<evidence type="ECO:0000256" key="4">
    <source>
        <dbReference type="ARBA" id="ARBA00022741"/>
    </source>
</evidence>
<sequence length="763" mass="79522">MRPLRPGDPAGVGPFHVLARLGSGGMGVVYLARSPSGTVAAVKVIRTARVGDEGFRARFRREAEAARGVTSRWVAPLLDADPDAREPWLATAFVSGPSLAEAVELHGPLPHPTVRVLGSRLAEALEAVHRAGLVHRDVKPGNILLGVDGPRLIDFGIAHTPGGTVLTSSGVVVGSPGFLSPEQARARRAEIGPPSDVFSLGCVLAYAAAGVRPFGGGLAAASLLRTVTEEPDLDGVPAELAPLVGACLAKQPQERPDPAAVRTALGGSRDDAGPWLPEPVIRLIADRSAQALRVTAAGTAEVPPPSPRTALPDAETVTAAPAGTGPTVATTRRRFLVLGSTAGVVAAGAGALWWTRTRPDPFATGGGGTRDRPVLTLAFHGDLSGGTGATGQAQRNGALIAVDHVNGQNSRPFRLRLAVHDDGGVPSRARTVAERVAADSSVRAVVGPTADACALTAAPVYQAAPLSTVAVSPDVETHFESSRTSLLQTYVLGRPHDRLMATPCVTYIGRAPGVQRVVLFDDRTQGDLSWRVCRQVATSLRDAGRTVTTRAVGRAMDAGALAAEVRADRADALVFTGDEQRTAALARALASTGYTGMRMGIRQGFGTRFLRAAGAAAEGWVFTTPFVDAARVPAAGAFTAAYREKFGTAPPWWAAEAYDAVLFLAEAMTHGRTPVTDRGSIVWRVRDVHYRGITRTLSRTSANTEIYDTEGLFLHRVSGGAFTFLGRHDAVRAAAAGPGSGGAETARPSGTPSHGRREPPRGR</sequence>
<keyword evidence="6 7" id="KW-0067">ATP-binding</keyword>
<dbReference type="Proteomes" id="UP000570003">
    <property type="component" value="Unassembled WGS sequence"/>
</dbReference>
<dbReference type="RefSeq" id="WP_168438207.1">
    <property type="nucleotide sequence ID" value="NZ_JAAXOU010000048.1"/>
</dbReference>
<evidence type="ECO:0000256" key="6">
    <source>
        <dbReference type="ARBA" id="ARBA00022840"/>
    </source>
</evidence>
<dbReference type="PROSITE" id="PS00108">
    <property type="entry name" value="PROTEIN_KINASE_ST"/>
    <property type="match status" value="1"/>
</dbReference>
<dbReference type="InterPro" id="IPR011009">
    <property type="entry name" value="Kinase-like_dom_sf"/>
</dbReference>
<organism evidence="10 11">
    <name type="scientific">Streptomyces somaliensis (strain ATCC 33201 / DSM 40738 / JCM 12659 / KCTC 9044 / NCTC 11332 / NRRL B-12077 / IP 733)</name>
    <dbReference type="NCBI Taxonomy" id="1134445"/>
    <lineage>
        <taxon>Bacteria</taxon>
        <taxon>Bacillati</taxon>
        <taxon>Actinomycetota</taxon>
        <taxon>Actinomycetes</taxon>
        <taxon>Kitasatosporales</taxon>
        <taxon>Streptomycetaceae</taxon>
        <taxon>Streptomyces</taxon>
    </lineage>
</organism>
<proteinExistence type="inferred from homology"/>
<dbReference type="Pfam" id="PF13458">
    <property type="entry name" value="Peripla_BP_6"/>
    <property type="match status" value="1"/>
</dbReference>
<dbReference type="SUPFAM" id="SSF56112">
    <property type="entry name" value="Protein kinase-like (PK-like)"/>
    <property type="match status" value="1"/>
</dbReference>
<evidence type="ECO:0000256" key="2">
    <source>
        <dbReference type="ARBA" id="ARBA00022679"/>
    </source>
</evidence>
<keyword evidence="11" id="KW-1185">Reference proteome</keyword>
<accession>A0AA44ICT1</accession>
<dbReference type="InterPro" id="IPR028081">
    <property type="entry name" value="Leu-bd"/>
</dbReference>